<comment type="caution">
    <text evidence="1">The sequence shown here is derived from an EMBL/GenBank/DDBJ whole genome shotgun (WGS) entry which is preliminary data.</text>
</comment>
<evidence type="ECO:0000313" key="1">
    <source>
        <dbReference type="EMBL" id="KAJ2789623.1"/>
    </source>
</evidence>
<reference evidence="1" key="1">
    <citation type="submission" date="2022-07" db="EMBL/GenBank/DDBJ databases">
        <title>Phylogenomic reconstructions and comparative analyses of Kickxellomycotina fungi.</title>
        <authorList>
            <person name="Reynolds N.K."/>
            <person name="Stajich J.E."/>
            <person name="Barry K."/>
            <person name="Grigoriev I.V."/>
            <person name="Crous P."/>
            <person name="Smith M.E."/>
        </authorList>
    </citation>
    <scope>NUCLEOTIDE SEQUENCE</scope>
    <source>
        <strain evidence="1">BCRC 34191</strain>
    </source>
</reference>
<gene>
    <name evidence="1" type="primary">CDC43</name>
    <name evidence="1" type="ORF">GGI18_002293</name>
</gene>
<dbReference type="Proteomes" id="UP001140066">
    <property type="component" value="Unassembled WGS sequence"/>
</dbReference>
<feature type="non-terminal residue" evidence="1">
    <location>
        <position position="595"/>
    </location>
</feature>
<keyword evidence="1" id="KW-0808">Transferase</keyword>
<name>A0ACC1KGZ9_9FUNG</name>
<keyword evidence="2" id="KW-1185">Reference proteome</keyword>
<evidence type="ECO:0000313" key="2">
    <source>
        <dbReference type="Proteomes" id="UP001140066"/>
    </source>
</evidence>
<proteinExistence type="predicted"/>
<dbReference type="EC" id="2.5.1.59" evidence="1"/>
<dbReference type="EMBL" id="JANBUK010000530">
    <property type="protein sequence ID" value="KAJ2789623.1"/>
    <property type="molecule type" value="Genomic_DNA"/>
</dbReference>
<sequence>MLAAAIVHSGDAIKHSETAYESYFSWENSSSSSQTTIDLHLPAAGASETFSLLMPKSYDRDAEPRDDYLPVNDLLSTIHAIATYLVDSAEFKRQVCEDKENGIMRRLERSRNRRNGDDFVRAVSEFNALLDAEREAGRAGPCFDENLIPSELAIHVIEQIYNRIVAPTVGSLRQYKAFSNNVYGEILPTLVNEFIDRTNITHTSTFVDLGCGIGNVVLQVAAQTGCNASGIEIMKVPARFAKRQACEFEHRMRLYKLRHGHARYFRICLNGLPRQMTSLDAARMTFVQLCLVGLAALGKLDEVCSAEDKRQMIEWIYAQQVLGDGTELNAAYCGFRGGSLFGPHDLCDYVPANSANVAGTYSALCALLLLGDDLSRVDKPAIVEALRCLQQDSGCFAPHPGTTERDPRFIYCACAISAILDDWSGVNKDAAVEYIVSCCNPDGGMTQAPFQESHGGHLYCCVSSLALMGRLDAIPDRQRTLKWALQRQNGGYQGRVNKPADSCYSFWVGAAVELLGGHDLVDAAQVSAFLVQCETRFGGIAKFPDEFPDPLHAALGIVGFTFCNPDGFPRMSPTLLLPESLAHRLGIKAAKTTSG</sequence>
<protein>
    <submittedName>
        <fullName evidence="1">Geranylgeranyl transferase type-1 subunit beta</fullName>
        <ecNumber evidence="1">2.5.1.59</ecNumber>
    </submittedName>
</protein>
<accession>A0ACC1KGZ9</accession>
<organism evidence="1 2">
    <name type="scientific">Coemansia linderi</name>
    <dbReference type="NCBI Taxonomy" id="2663919"/>
    <lineage>
        <taxon>Eukaryota</taxon>
        <taxon>Fungi</taxon>
        <taxon>Fungi incertae sedis</taxon>
        <taxon>Zoopagomycota</taxon>
        <taxon>Kickxellomycotina</taxon>
        <taxon>Kickxellomycetes</taxon>
        <taxon>Kickxellales</taxon>
        <taxon>Kickxellaceae</taxon>
        <taxon>Coemansia</taxon>
    </lineage>
</organism>